<reference evidence="2 3" key="1">
    <citation type="submission" date="2014-10" db="EMBL/GenBank/DDBJ databases">
        <title>Draft genome of the hookworm Ancylostoma caninum.</title>
        <authorList>
            <person name="Mitreva M."/>
        </authorList>
    </citation>
    <scope>NUCLEOTIDE SEQUENCE [LARGE SCALE GENOMIC DNA]</scope>
    <source>
        <strain evidence="2 3">Baltimore</strain>
    </source>
</reference>
<name>A0A368FKR0_ANCCA</name>
<feature type="transmembrane region" description="Helical" evidence="1">
    <location>
        <begin position="97"/>
        <end position="116"/>
    </location>
</feature>
<evidence type="ECO:0000313" key="3">
    <source>
        <dbReference type="Proteomes" id="UP000252519"/>
    </source>
</evidence>
<keyword evidence="1" id="KW-0472">Membrane</keyword>
<keyword evidence="1" id="KW-1133">Transmembrane helix</keyword>
<gene>
    <name evidence="2" type="ORF">ANCCAN_22760</name>
</gene>
<dbReference type="OrthoDB" id="5822365at2759"/>
<organism evidence="2 3">
    <name type="scientific">Ancylostoma caninum</name>
    <name type="common">Dog hookworm</name>
    <dbReference type="NCBI Taxonomy" id="29170"/>
    <lineage>
        <taxon>Eukaryota</taxon>
        <taxon>Metazoa</taxon>
        <taxon>Ecdysozoa</taxon>
        <taxon>Nematoda</taxon>
        <taxon>Chromadorea</taxon>
        <taxon>Rhabditida</taxon>
        <taxon>Rhabditina</taxon>
        <taxon>Rhabditomorpha</taxon>
        <taxon>Strongyloidea</taxon>
        <taxon>Ancylostomatidae</taxon>
        <taxon>Ancylostomatinae</taxon>
        <taxon>Ancylostoma</taxon>
    </lineage>
</organism>
<evidence type="ECO:0000313" key="2">
    <source>
        <dbReference type="EMBL" id="RCN31450.1"/>
    </source>
</evidence>
<feature type="transmembrane region" description="Helical" evidence="1">
    <location>
        <begin position="28"/>
        <end position="51"/>
    </location>
</feature>
<accession>A0A368FKR0</accession>
<proteinExistence type="predicted"/>
<dbReference type="Proteomes" id="UP000252519">
    <property type="component" value="Unassembled WGS sequence"/>
</dbReference>
<dbReference type="Gene3D" id="1.20.1070.10">
    <property type="entry name" value="Rhodopsin 7-helix transmembrane proteins"/>
    <property type="match status" value="1"/>
</dbReference>
<feature type="transmembrane region" description="Helical" evidence="1">
    <location>
        <begin position="136"/>
        <end position="156"/>
    </location>
</feature>
<comment type="caution">
    <text evidence="2">The sequence shown here is derived from an EMBL/GenBank/DDBJ whole genome shotgun (WGS) entry which is preliminary data.</text>
</comment>
<evidence type="ECO:0000256" key="1">
    <source>
        <dbReference type="SAM" id="Phobius"/>
    </source>
</evidence>
<dbReference type="AlphaFoldDB" id="A0A368FKR0"/>
<dbReference type="SUPFAM" id="SSF81321">
    <property type="entry name" value="Family A G protein-coupled receptor-like"/>
    <property type="match status" value="1"/>
</dbReference>
<sequence>MLVMAAEKVFAVMFTIVYRRYATNRARFTAALTCLLVCLLSLITMFLTSYFDPREEVQEDKYCGISGSVVEGFAQFHQFFNLSCQVPKSPRLPLVNVEFGLCFQIGAFLGSAFAFLVARSLTKQANVKEISSIKPVLVVSFISCIVISSSNIIYILKNFVKLNITKTQQNYVVTYSSAVFQVSKFALYMLTGQEFRDCLRKVINDKNCSENTVAFVNRVSTMKTSPSGR</sequence>
<feature type="transmembrane region" description="Helical" evidence="1">
    <location>
        <begin position="171"/>
        <end position="191"/>
    </location>
</feature>
<protein>
    <submittedName>
        <fullName evidence="2">Uncharacterized protein</fullName>
    </submittedName>
</protein>
<dbReference type="EMBL" id="JOJR01001297">
    <property type="protein sequence ID" value="RCN31450.1"/>
    <property type="molecule type" value="Genomic_DNA"/>
</dbReference>
<keyword evidence="1" id="KW-0812">Transmembrane</keyword>
<keyword evidence="3" id="KW-1185">Reference proteome</keyword>